<comment type="subunit">
    <text evidence="1 8">Homodimer.</text>
</comment>
<evidence type="ECO:0000313" key="11">
    <source>
        <dbReference type="EMBL" id="SIM35984.1"/>
    </source>
</evidence>
<comment type="similarity">
    <text evidence="8 10">Belongs to the adenylosuccinate synthetase family.</text>
</comment>
<dbReference type="Gene3D" id="1.10.300.10">
    <property type="entry name" value="Adenylosuccinate Synthetase, subunit A, domain 2"/>
    <property type="match status" value="1"/>
</dbReference>
<keyword evidence="2 8" id="KW-0436">Ligase</keyword>
<feature type="binding site" evidence="8">
    <location>
        <position position="12"/>
    </location>
    <ligand>
        <name>Mg(2+)</name>
        <dbReference type="ChEBI" id="CHEBI:18420"/>
    </ligand>
</feature>
<dbReference type="GO" id="GO:0005737">
    <property type="term" value="C:cytoplasm"/>
    <property type="evidence" value="ECO:0007669"/>
    <property type="project" value="UniProtKB-SubCell"/>
</dbReference>
<dbReference type="PROSITE" id="PS01266">
    <property type="entry name" value="ADENYLOSUCCIN_SYN_1"/>
    <property type="match status" value="1"/>
</dbReference>
<dbReference type="Gene3D" id="3.90.170.10">
    <property type="entry name" value="Adenylosuccinate Synthetase, subunit A, domain 3"/>
    <property type="match status" value="1"/>
</dbReference>
<dbReference type="NCBIfam" id="TIGR00184">
    <property type="entry name" value="purA"/>
    <property type="match status" value="1"/>
</dbReference>
<feature type="binding site" description="in other chain" evidence="8">
    <location>
        <begin position="12"/>
        <end position="15"/>
    </location>
    <ligand>
        <name>IMP</name>
        <dbReference type="ChEBI" id="CHEBI:58053"/>
        <note>ligand shared between dimeric partners</note>
    </ligand>
</feature>
<dbReference type="GO" id="GO:0005525">
    <property type="term" value="F:GTP binding"/>
    <property type="evidence" value="ECO:0007669"/>
    <property type="project" value="UniProtKB-UniRule"/>
</dbReference>
<keyword evidence="6 8" id="KW-0460">Magnesium</keyword>
<comment type="caution">
    <text evidence="8">Lacks conserved residue(s) required for the propagation of feature annotation.</text>
</comment>
<dbReference type="CDD" id="cd03108">
    <property type="entry name" value="AdSS"/>
    <property type="match status" value="1"/>
</dbReference>
<keyword evidence="4 8" id="KW-0547">Nucleotide-binding</keyword>
<dbReference type="InterPro" id="IPR033128">
    <property type="entry name" value="Adenylosuccin_syn_Lys_AS"/>
</dbReference>
<evidence type="ECO:0000256" key="3">
    <source>
        <dbReference type="ARBA" id="ARBA00022723"/>
    </source>
</evidence>
<feature type="binding site" description="in other chain" evidence="8">
    <location>
        <position position="235"/>
    </location>
    <ligand>
        <name>IMP</name>
        <dbReference type="ChEBI" id="CHEBI:58053"/>
        <note>ligand shared between dimeric partners</note>
    </ligand>
</feature>
<dbReference type="InterPro" id="IPR042109">
    <property type="entry name" value="Adenylosuccinate_synth_dom1"/>
</dbReference>
<keyword evidence="8" id="KW-0963">Cytoplasm</keyword>
<sequence length="424" mass="46845">MRSLVLGLQFGDEGKGKITDFVSGKDSIMVRYNGGTNAGHTVVTSKGTFKFHLLPAGSLRSKTIVLGNGMVIDPEALIAEIKTVRPENPRLKILISSAANVVTKLHKAMDKAQEEMRGASKIGTTSHGIGPTYEEKYSRNGIRIGDLKDINVVKQKLSLISRMRESELRGTEYQSEEKLNQLANELAGFWPQIKDYVTRTESFLFDCVNSGEEMVFEGGHGTMLDIDFGSYPYVTSSNTISGAIHTGSGVSLRKISRIIGVIKSYTSRVGEGPFPTELSGTDADRLREAGAEYGTTTGRPRRVGWLDIPLVKYASELNDVDELSITKLDVLGTFKEISICKSYRPEVMNPMNVLMGYAMAEPQYIHMDSWGKLKESEIEHIVETGYKSVPPEMKNYIETVETLCGKPVRIISIGKIRESTIIKE</sequence>
<dbReference type="GO" id="GO:0044208">
    <property type="term" value="P:'de novo' AMP biosynthetic process"/>
    <property type="evidence" value="ECO:0007669"/>
    <property type="project" value="UniProtKB-UniRule"/>
</dbReference>
<comment type="subcellular location">
    <subcellularLocation>
        <location evidence="8">Cytoplasm</location>
    </subcellularLocation>
</comment>
<feature type="binding site" evidence="8">
    <location>
        <position position="139"/>
    </location>
    <ligand>
        <name>IMP</name>
        <dbReference type="ChEBI" id="CHEBI:58053"/>
        <note>ligand shared between dimeric partners</note>
    </ligand>
</feature>
<accession>A0A1N5SIV5</accession>
<dbReference type="FunFam" id="3.90.170.10:FF:000001">
    <property type="entry name" value="Adenylosuccinate synthetase"/>
    <property type="match status" value="1"/>
</dbReference>
<comment type="pathway">
    <text evidence="8 10">Purine metabolism; AMP biosynthesis via de novo pathway; AMP from IMP: step 1/2.</text>
</comment>
<dbReference type="PANTHER" id="PTHR11846">
    <property type="entry name" value="ADENYLOSUCCINATE SYNTHETASE"/>
    <property type="match status" value="1"/>
</dbReference>
<evidence type="ECO:0000313" key="12">
    <source>
        <dbReference type="Proteomes" id="UP000195607"/>
    </source>
</evidence>
<comment type="function">
    <text evidence="8">Plays an important role in the de novo pathway of purine nucleotide biosynthesis. Catalyzes the first committed step in the biosynthesis of AMP from IMP.</text>
</comment>
<comment type="catalytic activity">
    <reaction evidence="8 10">
        <text>IMP + L-aspartate + GTP = N(6)-(1,2-dicarboxyethyl)-AMP + GDP + phosphate + 2 H(+)</text>
        <dbReference type="Rhea" id="RHEA:15753"/>
        <dbReference type="ChEBI" id="CHEBI:15378"/>
        <dbReference type="ChEBI" id="CHEBI:29991"/>
        <dbReference type="ChEBI" id="CHEBI:37565"/>
        <dbReference type="ChEBI" id="CHEBI:43474"/>
        <dbReference type="ChEBI" id="CHEBI:57567"/>
        <dbReference type="ChEBI" id="CHEBI:58053"/>
        <dbReference type="ChEBI" id="CHEBI:58189"/>
        <dbReference type="EC" id="6.3.4.4"/>
    </reaction>
</comment>
<dbReference type="InterPro" id="IPR018220">
    <property type="entry name" value="Adenylosuccin_syn_GTP-bd"/>
</dbReference>
<dbReference type="SMART" id="SM00788">
    <property type="entry name" value="Adenylsucc_synt"/>
    <property type="match status" value="1"/>
</dbReference>
<feature type="binding site" evidence="8">
    <location>
        <begin position="295"/>
        <end position="301"/>
    </location>
    <ligand>
        <name>substrate</name>
    </ligand>
</feature>
<feature type="binding site" evidence="8">
    <location>
        <begin position="11"/>
        <end position="17"/>
    </location>
    <ligand>
        <name>GTP</name>
        <dbReference type="ChEBI" id="CHEBI:37565"/>
    </ligand>
</feature>
<feature type="binding site" evidence="8">
    <location>
        <begin position="412"/>
        <end position="414"/>
    </location>
    <ligand>
        <name>GTP</name>
        <dbReference type="ChEBI" id="CHEBI:37565"/>
    </ligand>
</feature>
<dbReference type="PANTHER" id="PTHR11846:SF0">
    <property type="entry name" value="ADENYLOSUCCINATE SYNTHETASE"/>
    <property type="match status" value="1"/>
</dbReference>
<comment type="cofactor">
    <cofactor evidence="8">
        <name>Mg(2+)</name>
        <dbReference type="ChEBI" id="CHEBI:18420"/>
    </cofactor>
    <text evidence="8">Binds 1 Mg(2+) ion per subunit.</text>
</comment>
<gene>
    <name evidence="8" type="primary">purA</name>
    <name evidence="11" type="ORF">CSP5_0246</name>
</gene>
<evidence type="ECO:0000256" key="2">
    <source>
        <dbReference type="ARBA" id="ARBA00022598"/>
    </source>
</evidence>
<evidence type="ECO:0000256" key="8">
    <source>
        <dbReference type="HAMAP-Rule" id="MF_00011"/>
    </source>
</evidence>
<feature type="binding site" description="in other chain" evidence="8">
    <location>
        <position position="125"/>
    </location>
    <ligand>
        <name>IMP</name>
        <dbReference type="ChEBI" id="CHEBI:58053"/>
        <note>ligand shared between dimeric partners</note>
    </ligand>
</feature>
<feature type="binding site" evidence="8">
    <location>
        <begin position="327"/>
        <end position="329"/>
    </location>
    <ligand>
        <name>GTP</name>
        <dbReference type="ChEBI" id="CHEBI:37565"/>
    </ligand>
</feature>
<dbReference type="RefSeq" id="WP_148689488.1">
    <property type="nucleotide sequence ID" value="NZ_LT671858.1"/>
</dbReference>
<dbReference type="Pfam" id="PF00709">
    <property type="entry name" value="Adenylsucc_synt"/>
    <property type="match status" value="1"/>
</dbReference>
<evidence type="ECO:0000256" key="1">
    <source>
        <dbReference type="ARBA" id="ARBA00011738"/>
    </source>
</evidence>
<keyword evidence="3 8" id="KW-0479">Metal-binding</keyword>
<dbReference type="InterPro" id="IPR042111">
    <property type="entry name" value="Adenylosuccinate_synth_dom3"/>
</dbReference>
<dbReference type="GO" id="GO:0000287">
    <property type="term" value="F:magnesium ion binding"/>
    <property type="evidence" value="ECO:0007669"/>
    <property type="project" value="UniProtKB-UniRule"/>
</dbReference>
<evidence type="ECO:0000256" key="9">
    <source>
        <dbReference type="PROSITE-ProRule" id="PRU10134"/>
    </source>
</evidence>
<dbReference type="EMBL" id="LT671858">
    <property type="protein sequence ID" value="SIM35984.1"/>
    <property type="molecule type" value="Genomic_DNA"/>
</dbReference>
<dbReference type="FunFam" id="1.10.300.10:FF:000001">
    <property type="entry name" value="Adenylosuccinate synthetase"/>
    <property type="match status" value="1"/>
</dbReference>
<dbReference type="SUPFAM" id="SSF52540">
    <property type="entry name" value="P-loop containing nucleoside triphosphate hydrolases"/>
    <property type="match status" value="1"/>
</dbReference>
<dbReference type="Gene3D" id="3.40.440.10">
    <property type="entry name" value="Adenylosuccinate Synthetase, subunit A, domain 1"/>
    <property type="match status" value="1"/>
</dbReference>
<evidence type="ECO:0000256" key="4">
    <source>
        <dbReference type="ARBA" id="ARBA00022741"/>
    </source>
</evidence>
<feature type="active site" description="Proton donor" evidence="8">
    <location>
        <position position="40"/>
    </location>
</feature>
<evidence type="ECO:0000256" key="7">
    <source>
        <dbReference type="ARBA" id="ARBA00023134"/>
    </source>
</evidence>
<evidence type="ECO:0000256" key="10">
    <source>
        <dbReference type="RuleBase" id="RU000520"/>
    </source>
</evidence>
<keyword evidence="5 8" id="KW-0658">Purine biosynthesis</keyword>
<name>A0A1N5SIV5_9ARCH</name>
<dbReference type="EC" id="6.3.4.4" evidence="8 10"/>
<dbReference type="UniPathway" id="UPA00075">
    <property type="reaction ID" value="UER00335"/>
</dbReference>
<dbReference type="HAMAP" id="MF_00011">
    <property type="entry name" value="Adenylosucc_synth"/>
    <property type="match status" value="1"/>
</dbReference>
<keyword evidence="7 8" id="KW-0342">GTP-binding</keyword>
<evidence type="ECO:0000256" key="6">
    <source>
        <dbReference type="ARBA" id="ARBA00022842"/>
    </source>
</evidence>
<evidence type="ECO:0000256" key="5">
    <source>
        <dbReference type="ARBA" id="ARBA00022755"/>
    </source>
</evidence>
<feature type="binding site" evidence="8">
    <location>
        <begin position="39"/>
        <end position="41"/>
    </location>
    <ligand>
        <name>GTP</name>
        <dbReference type="ChEBI" id="CHEBI:37565"/>
    </ligand>
</feature>
<dbReference type="GeneID" id="41587549"/>
<dbReference type="AlphaFoldDB" id="A0A1N5SIV5"/>
<feature type="binding site" evidence="8">
    <location>
        <position position="301"/>
    </location>
    <ligand>
        <name>GTP</name>
        <dbReference type="ChEBI" id="CHEBI:37565"/>
    </ligand>
</feature>
<dbReference type="NCBIfam" id="NF002223">
    <property type="entry name" value="PRK01117.1"/>
    <property type="match status" value="1"/>
</dbReference>
<dbReference type="InterPro" id="IPR027417">
    <property type="entry name" value="P-loop_NTPase"/>
</dbReference>
<protein>
    <recommendedName>
        <fullName evidence="8 10">Adenylosuccinate synthetase</fullName>
        <shortName evidence="8">AMPSase</shortName>
        <shortName evidence="8">AdSS</shortName>
        <ecNumber evidence="8 10">6.3.4.4</ecNumber>
    </recommendedName>
    <alternativeName>
        <fullName evidence="8">IMP--aspartate ligase</fullName>
    </alternativeName>
</protein>
<dbReference type="PROSITE" id="PS00513">
    <property type="entry name" value="ADENYLOSUCCIN_SYN_2"/>
    <property type="match status" value="1"/>
</dbReference>
<feature type="binding site" description="in other chain" evidence="8">
    <location>
        <position position="299"/>
    </location>
    <ligand>
        <name>IMP</name>
        <dbReference type="ChEBI" id="CHEBI:58053"/>
        <note>ligand shared between dimeric partners</note>
    </ligand>
</feature>
<dbReference type="GO" id="GO:0004019">
    <property type="term" value="F:adenylosuccinate synthase activity"/>
    <property type="evidence" value="ECO:0007669"/>
    <property type="project" value="UniProtKB-UniRule"/>
</dbReference>
<feature type="active site" description="Proton acceptor" evidence="8">
    <location>
        <position position="12"/>
    </location>
</feature>
<reference evidence="11 12" key="1">
    <citation type="submission" date="2016-04" db="EMBL/GenBank/DDBJ databases">
        <authorList>
            <person name="Evans L.H."/>
            <person name="Alamgir A."/>
            <person name="Owens N."/>
            <person name="Weber N.D."/>
            <person name="Virtaneva K."/>
            <person name="Barbian K."/>
            <person name="Babar A."/>
            <person name="Rosenke K."/>
        </authorList>
    </citation>
    <scope>NUCLEOTIDE SEQUENCE [LARGE SCALE GENOMIC DNA]</scope>
    <source>
        <strain evidence="12">S5(T) (JCM 30642 \VKM B-2941)</strain>
    </source>
</reference>
<dbReference type="Proteomes" id="UP000195607">
    <property type="component" value="Chromosome I"/>
</dbReference>
<proteinExistence type="inferred from homology"/>
<organism evidence="11 12">
    <name type="scientific">Cuniculiplasma divulgatum</name>
    <dbReference type="NCBI Taxonomy" id="1673428"/>
    <lineage>
        <taxon>Archaea</taxon>
        <taxon>Methanobacteriati</taxon>
        <taxon>Thermoplasmatota</taxon>
        <taxon>Thermoplasmata</taxon>
        <taxon>Thermoplasmatales</taxon>
        <taxon>Cuniculiplasmataceae</taxon>
        <taxon>Cuniculiplasma</taxon>
    </lineage>
</organism>
<dbReference type="InterPro" id="IPR042110">
    <property type="entry name" value="Adenylosuccinate_synth_dom2"/>
</dbReference>
<dbReference type="InterPro" id="IPR001114">
    <property type="entry name" value="Adenylosuccinate_synthetase"/>
</dbReference>
<dbReference type="GO" id="GO:0046040">
    <property type="term" value="P:IMP metabolic process"/>
    <property type="evidence" value="ECO:0007669"/>
    <property type="project" value="TreeGrafter"/>
</dbReference>
<feature type="binding site" description="in other chain" evidence="8">
    <location>
        <begin position="37"/>
        <end position="40"/>
    </location>
    <ligand>
        <name>IMP</name>
        <dbReference type="ChEBI" id="CHEBI:58053"/>
        <note>ligand shared between dimeric partners</note>
    </ligand>
</feature>
<feature type="active site" evidence="9">
    <location>
        <position position="136"/>
    </location>
</feature>
<feature type="binding site" evidence="8">
    <location>
        <position position="39"/>
    </location>
    <ligand>
        <name>Mg(2+)</name>
        <dbReference type="ChEBI" id="CHEBI:18420"/>
    </ligand>
</feature>